<name>A0A0R0LS15_9MICR</name>
<dbReference type="AlphaFoldDB" id="A0A0R0LS15"/>
<feature type="region of interest" description="Disordered" evidence="1">
    <location>
        <begin position="138"/>
        <end position="167"/>
    </location>
</feature>
<dbReference type="Proteomes" id="UP000051530">
    <property type="component" value="Unassembled WGS sequence"/>
</dbReference>
<keyword evidence="2" id="KW-0812">Transmembrane</keyword>
<dbReference type="Pfam" id="PF10058">
    <property type="entry name" value="Zn_ribbon_10"/>
    <property type="match status" value="1"/>
</dbReference>
<evidence type="ECO:0000256" key="1">
    <source>
        <dbReference type="SAM" id="MobiDB-lite"/>
    </source>
</evidence>
<comment type="caution">
    <text evidence="4">The sequence shown here is derived from an EMBL/GenBank/DDBJ whole genome shotgun (WGS) entry which is preliminary data.</text>
</comment>
<protein>
    <submittedName>
        <fullName evidence="4">Putative membrane protein</fullName>
    </submittedName>
</protein>
<evidence type="ECO:0000313" key="5">
    <source>
        <dbReference type="Proteomes" id="UP000051530"/>
    </source>
</evidence>
<evidence type="ECO:0000313" key="4">
    <source>
        <dbReference type="EMBL" id="KRH92297.1"/>
    </source>
</evidence>
<reference evidence="4 5" key="1">
    <citation type="submission" date="2015-07" db="EMBL/GenBank/DDBJ databases">
        <title>The genome of Pseudoloma neurophilia, a relevant intracellular parasite of the zebrafish.</title>
        <authorList>
            <person name="Ndikumana S."/>
            <person name="Pelin A."/>
            <person name="Sanders J."/>
            <person name="Corradi N."/>
        </authorList>
    </citation>
    <scope>NUCLEOTIDE SEQUENCE [LARGE SCALE GENOMIC DNA]</scope>
    <source>
        <strain evidence="4 5">MK1</strain>
    </source>
</reference>
<dbReference type="VEuPathDB" id="MicrosporidiaDB:M153_8017000233"/>
<dbReference type="OrthoDB" id="1725934at2759"/>
<sequence length="243" mass="28325">MAFFNLFKKQSLRDKLLNLDSQITGLEQFSEKLNKFYTTFYRISYLIGLFGISVVLYIFYKSVTQESSFPFIQTSLIGLFSIFSYSVISIILNFLRARVEKKITAKKNEQSAGILQYKQDQEYDEMIRIIEKYESNNQRKANARKSRSNLSHISDKNNQSTMSSTTSFTSKMTDKFKNMLLLNNPNEMIALICQECGEHNGLVFFKQYRPFKCISCKTYNEVTEYDFEDDGEEIVSRSDSKTT</sequence>
<keyword evidence="5" id="KW-1185">Reference proteome</keyword>
<keyword evidence="2" id="KW-0472">Membrane</keyword>
<feature type="transmembrane region" description="Helical" evidence="2">
    <location>
        <begin position="40"/>
        <end position="60"/>
    </location>
</feature>
<evidence type="ECO:0000256" key="2">
    <source>
        <dbReference type="SAM" id="Phobius"/>
    </source>
</evidence>
<feature type="transmembrane region" description="Helical" evidence="2">
    <location>
        <begin position="72"/>
        <end position="95"/>
    </location>
</feature>
<feature type="domain" description="Lunapark zinc ribbon" evidence="3">
    <location>
        <begin position="174"/>
        <end position="220"/>
    </location>
</feature>
<evidence type="ECO:0000259" key="3">
    <source>
        <dbReference type="Pfam" id="PF10058"/>
    </source>
</evidence>
<dbReference type="EMBL" id="LGUB01001038">
    <property type="protein sequence ID" value="KRH92297.1"/>
    <property type="molecule type" value="Genomic_DNA"/>
</dbReference>
<feature type="compositionally biased region" description="Polar residues" evidence="1">
    <location>
        <begin position="148"/>
        <end position="159"/>
    </location>
</feature>
<gene>
    <name evidence="4" type="ORF">M153_8017000233</name>
</gene>
<keyword evidence="2" id="KW-1133">Transmembrane helix</keyword>
<dbReference type="InterPro" id="IPR019273">
    <property type="entry name" value="Lunapark_Znf"/>
</dbReference>
<accession>A0A0R0LS15</accession>
<organism evidence="4 5">
    <name type="scientific">Pseudoloma neurophilia</name>
    <dbReference type="NCBI Taxonomy" id="146866"/>
    <lineage>
        <taxon>Eukaryota</taxon>
        <taxon>Fungi</taxon>
        <taxon>Fungi incertae sedis</taxon>
        <taxon>Microsporidia</taxon>
        <taxon>Pseudoloma</taxon>
    </lineage>
</organism>
<proteinExistence type="predicted"/>